<feature type="coiled-coil region" evidence="1">
    <location>
        <begin position="34"/>
        <end position="64"/>
    </location>
</feature>
<proteinExistence type="predicted"/>
<dbReference type="AlphaFoldDB" id="A0A517RF23"/>
<keyword evidence="1" id="KW-0175">Coiled coil</keyword>
<dbReference type="Proteomes" id="UP000317171">
    <property type="component" value="Chromosome"/>
</dbReference>
<organism evidence="2 3">
    <name type="scientific">Gimesia alba</name>
    <dbReference type="NCBI Taxonomy" id="2527973"/>
    <lineage>
        <taxon>Bacteria</taxon>
        <taxon>Pseudomonadati</taxon>
        <taxon>Planctomycetota</taxon>
        <taxon>Planctomycetia</taxon>
        <taxon>Planctomycetales</taxon>
        <taxon>Planctomycetaceae</taxon>
        <taxon>Gimesia</taxon>
    </lineage>
</organism>
<protein>
    <submittedName>
        <fullName evidence="2">Uncharacterized protein</fullName>
    </submittedName>
</protein>
<gene>
    <name evidence="2" type="ORF">Pan241w_25520</name>
</gene>
<name>A0A517RF23_9PLAN</name>
<evidence type="ECO:0000313" key="2">
    <source>
        <dbReference type="EMBL" id="QDT42468.1"/>
    </source>
</evidence>
<dbReference type="EMBL" id="CP036269">
    <property type="protein sequence ID" value="QDT42468.1"/>
    <property type="molecule type" value="Genomic_DNA"/>
</dbReference>
<evidence type="ECO:0000256" key="1">
    <source>
        <dbReference type="SAM" id="Coils"/>
    </source>
</evidence>
<keyword evidence="3" id="KW-1185">Reference proteome</keyword>
<feature type="coiled-coil region" evidence="1">
    <location>
        <begin position="179"/>
        <end position="220"/>
    </location>
</feature>
<dbReference type="RefSeq" id="WP_145215757.1">
    <property type="nucleotide sequence ID" value="NZ_CP036269.1"/>
</dbReference>
<accession>A0A517RF23</accession>
<evidence type="ECO:0000313" key="3">
    <source>
        <dbReference type="Proteomes" id="UP000317171"/>
    </source>
</evidence>
<reference evidence="2 3" key="1">
    <citation type="submission" date="2019-02" db="EMBL/GenBank/DDBJ databases">
        <title>Deep-cultivation of Planctomycetes and their phenomic and genomic characterization uncovers novel biology.</title>
        <authorList>
            <person name="Wiegand S."/>
            <person name="Jogler M."/>
            <person name="Boedeker C."/>
            <person name="Pinto D."/>
            <person name="Vollmers J."/>
            <person name="Rivas-Marin E."/>
            <person name="Kohn T."/>
            <person name="Peeters S.H."/>
            <person name="Heuer A."/>
            <person name="Rast P."/>
            <person name="Oberbeckmann S."/>
            <person name="Bunk B."/>
            <person name="Jeske O."/>
            <person name="Meyerdierks A."/>
            <person name="Storesund J.E."/>
            <person name="Kallscheuer N."/>
            <person name="Luecker S."/>
            <person name="Lage O.M."/>
            <person name="Pohl T."/>
            <person name="Merkel B.J."/>
            <person name="Hornburger P."/>
            <person name="Mueller R.-W."/>
            <person name="Bruemmer F."/>
            <person name="Labrenz M."/>
            <person name="Spormann A.M."/>
            <person name="Op den Camp H."/>
            <person name="Overmann J."/>
            <person name="Amann R."/>
            <person name="Jetten M.S.M."/>
            <person name="Mascher T."/>
            <person name="Medema M.H."/>
            <person name="Devos D.P."/>
            <person name="Kaster A.-K."/>
            <person name="Ovreas L."/>
            <person name="Rohde M."/>
            <person name="Galperin M.Y."/>
            <person name="Jogler C."/>
        </authorList>
    </citation>
    <scope>NUCLEOTIDE SEQUENCE [LARGE SCALE GENOMIC DNA]</scope>
    <source>
        <strain evidence="2 3">Pan241w</strain>
    </source>
</reference>
<dbReference type="OrthoDB" id="210628at2"/>
<dbReference type="KEGG" id="gaz:Pan241w_25520"/>
<sequence length="295" mass="32972">MHKSGVILAWFVALAAVGAVLLTSKMLDVRGSWLKSVEKNKAQIQKNEAELETKEAESKTLRNDLTQLMLGWDRYWDANVTVANQQTGEIQVNIGGNQGLGSAQQGDDPAVQPVVFAFQPDQSKPNGVSYVGAFRVNALQPNGAQLISVNPPQAGEVATWKNGPWRLRALVPPNYISAIRTLRDNLVEREQQLKRKQDRIQDLNRLLAAAQERLETRVSELVGSENAPQDEVLPIELRKGLVAGLEEEEQLRNQEFQETDRLRRDLLNVYQKQLDLVQEVSKLTKQLPQQKPAGS</sequence>